<dbReference type="SUPFAM" id="SSF53474">
    <property type="entry name" value="alpha/beta-Hydrolases"/>
    <property type="match status" value="1"/>
</dbReference>
<dbReference type="EMBL" id="CAFBLU010000014">
    <property type="protein sequence ID" value="CAB4875372.1"/>
    <property type="molecule type" value="Genomic_DNA"/>
</dbReference>
<dbReference type="InterPro" id="IPR029058">
    <property type="entry name" value="AB_hydrolase_fold"/>
</dbReference>
<dbReference type="PANTHER" id="PTHR43798:SF33">
    <property type="entry name" value="HYDROLASE, PUTATIVE (AFU_ORTHOLOGUE AFUA_2G14860)-RELATED"/>
    <property type="match status" value="1"/>
</dbReference>
<organism evidence="3">
    <name type="scientific">freshwater metagenome</name>
    <dbReference type="NCBI Taxonomy" id="449393"/>
    <lineage>
        <taxon>unclassified sequences</taxon>
        <taxon>metagenomes</taxon>
        <taxon>ecological metagenomes</taxon>
    </lineage>
</organism>
<evidence type="ECO:0000256" key="1">
    <source>
        <dbReference type="SAM" id="MobiDB-lite"/>
    </source>
</evidence>
<gene>
    <name evidence="3" type="ORF">UFOPK3444_00981</name>
</gene>
<protein>
    <submittedName>
        <fullName evidence="3">Unannotated protein</fullName>
    </submittedName>
</protein>
<dbReference type="Gene3D" id="3.40.50.1820">
    <property type="entry name" value="alpha/beta hydrolase"/>
    <property type="match status" value="1"/>
</dbReference>
<dbReference type="GO" id="GO:0016020">
    <property type="term" value="C:membrane"/>
    <property type="evidence" value="ECO:0007669"/>
    <property type="project" value="TreeGrafter"/>
</dbReference>
<reference evidence="3" key="1">
    <citation type="submission" date="2020-05" db="EMBL/GenBank/DDBJ databases">
        <authorList>
            <person name="Chiriac C."/>
            <person name="Salcher M."/>
            <person name="Ghai R."/>
            <person name="Kavagutti S V."/>
        </authorList>
    </citation>
    <scope>NUCLEOTIDE SEQUENCE</scope>
</reference>
<dbReference type="AlphaFoldDB" id="A0A6J7DWW7"/>
<feature type="domain" description="AB hydrolase-1" evidence="2">
    <location>
        <begin position="31"/>
        <end position="138"/>
    </location>
</feature>
<dbReference type="PANTHER" id="PTHR43798">
    <property type="entry name" value="MONOACYLGLYCEROL LIPASE"/>
    <property type="match status" value="1"/>
</dbReference>
<evidence type="ECO:0000259" key="2">
    <source>
        <dbReference type="Pfam" id="PF00561"/>
    </source>
</evidence>
<dbReference type="InterPro" id="IPR000073">
    <property type="entry name" value="AB_hydrolase_1"/>
</dbReference>
<name>A0A6J7DWW7_9ZZZZ</name>
<evidence type="ECO:0000313" key="3">
    <source>
        <dbReference type="EMBL" id="CAB4875372.1"/>
    </source>
</evidence>
<sequence>MSDPAQTRGFDAVSSDGTVIRGEESGSGRDIVLLHGLTATRRYVLMGSRLLEKEGWRVISFDARGHGKSDAGPGAGDYTYPHLVDDLRAVMAQTGATRPVLMGISMGAHTAAAACATGAVEVAALLLVTPAYMPSEEVPADALAHWDRLSEALRENGPEGFVEEWKGGGVEPKWLDVVTRATLQRLRQHSDLGALSDALKCVPRSQPFASWETLKALTVPTTVVGSLDSSDPGHPLETARKWSDEIPGADFVVEAEGESPIAWRGASLSRLVTELG</sequence>
<dbReference type="InterPro" id="IPR050266">
    <property type="entry name" value="AB_hydrolase_sf"/>
</dbReference>
<proteinExistence type="predicted"/>
<dbReference type="Pfam" id="PF00561">
    <property type="entry name" value="Abhydrolase_1"/>
    <property type="match status" value="1"/>
</dbReference>
<feature type="region of interest" description="Disordered" evidence="1">
    <location>
        <begin position="1"/>
        <end position="22"/>
    </location>
</feature>
<accession>A0A6J7DWW7</accession>